<feature type="transmembrane region" description="Helical" evidence="1">
    <location>
        <begin position="6"/>
        <end position="25"/>
    </location>
</feature>
<keyword evidence="1" id="KW-0472">Membrane</keyword>
<evidence type="ECO:0000313" key="2">
    <source>
        <dbReference type="EMBL" id="MPN04613.1"/>
    </source>
</evidence>
<keyword evidence="1" id="KW-0812">Transmembrane</keyword>
<proteinExistence type="predicted"/>
<sequence length="79" mass="8857">MAMAFLYVFLFVSLIGFGILINDTFKSSQTHRSSHIGYGFLFFHNINNVVRSLFIEFNGIGIRVTQYVAGKLNGNALHA</sequence>
<dbReference type="EMBL" id="VSSQ01050528">
    <property type="protein sequence ID" value="MPN04613.1"/>
    <property type="molecule type" value="Genomic_DNA"/>
</dbReference>
<evidence type="ECO:0000256" key="1">
    <source>
        <dbReference type="SAM" id="Phobius"/>
    </source>
</evidence>
<keyword evidence="1" id="KW-1133">Transmembrane helix</keyword>
<gene>
    <name evidence="2" type="ORF">SDC9_151857</name>
</gene>
<name>A0A645EVS9_9ZZZZ</name>
<protein>
    <submittedName>
        <fullName evidence="2">Uncharacterized protein</fullName>
    </submittedName>
</protein>
<comment type="caution">
    <text evidence="2">The sequence shown here is derived from an EMBL/GenBank/DDBJ whole genome shotgun (WGS) entry which is preliminary data.</text>
</comment>
<organism evidence="2">
    <name type="scientific">bioreactor metagenome</name>
    <dbReference type="NCBI Taxonomy" id="1076179"/>
    <lineage>
        <taxon>unclassified sequences</taxon>
        <taxon>metagenomes</taxon>
        <taxon>ecological metagenomes</taxon>
    </lineage>
</organism>
<dbReference type="AlphaFoldDB" id="A0A645EVS9"/>
<reference evidence="2" key="1">
    <citation type="submission" date="2019-08" db="EMBL/GenBank/DDBJ databases">
        <authorList>
            <person name="Kucharzyk K."/>
            <person name="Murdoch R.W."/>
            <person name="Higgins S."/>
            <person name="Loffler F."/>
        </authorList>
    </citation>
    <scope>NUCLEOTIDE SEQUENCE</scope>
</reference>
<accession>A0A645EVS9</accession>